<dbReference type="EMBL" id="BARS01003480">
    <property type="protein sequence ID" value="GAF83383.1"/>
    <property type="molecule type" value="Genomic_DNA"/>
</dbReference>
<proteinExistence type="predicted"/>
<evidence type="ECO:0000313" key="1">
    <source>
        <dbReference type="EMBL" id="GAF83383.1"/>
    </source>
</evidence>
<accession>X0SQJ9</accession>
<reference evidence="1" key="1">
    <citation type="journal article" date="2014" name="Front. Microbiol.">
        <title>High frequency of phylogenetically diverse reductive dehalogenase-homologous genes in deep subseafloor sedimentary metagenomes.</title>
        <authorList>
            <person name="Kawai M."/>
            <person name="Futagami T."/>
            <person name="Toyoda A."/>
            <person name="Takaki Y."/>
            <person name="Nishi S."/>
            <person name="Hori S."/>
            <person name="Arai W."/>
            <person name="Tsubouchi T."/>
            <person name="Morono Y."/>
            <person name="Uchiyama I."/>
            <person name="Ito T."/>
            <person name="Fujiyama A."/>
            <person name="Inagaki F."/>
            <person name="Takami H."/>
        </authorList>
    </citation>
    <scope>NUCLEOTIDE SEQUENCE</scope>
    <source>
        <strain evidence="1">Expedition CK06-06</strain>
    </source>
</reference>
<sequence>TTSDVTFLFDQWGHKFINGKANLSRTYYMLPVGSIAGFHHHSILEVALALSLIKHSTVDYRVGFYSTLLPQDKYQPELRTALQQILMRAEATMKTEGLHFFCCYAGTELAGGIVLDPPDVAAFKQSKLSKATFLVSQMPGFAVATKGKPTYEQVTALLALKDWKFYNTILKGLEAQ</sequence>
<protein>
    <submittedName>
        <fullName evidence="1">Uncharacterized protein</fullName>
    </submittedName>
</protein>
<gene>
    <name evidence="1" type="ORF">S01H1_06756</name>
</gene>
<dbReference type="AlphaFoldDB" id="X0SQJ9"/>
<comment type="caution">
    <text evidence="1">The sequence shown here is derived from an EMBL/GenBank/DDBJ whole genome shotgun (WGS) entry which is preliminary data.</text>
</comment>
<organism evidence="1">
    <name type="scientific">marine sediment metagenome</name>
    <dbReference type="NCBI Taxonomy" id="412755"/>
    <lineage>
        <taxon>unclassified sequences</taxon>
        <taxon>metagenomes</taxon>
        <taxon>ecological metagenomes</taxon>
    </lineage>
</organism>
<name>X0SQJ9_9ZZZZ</name>
<feature type="non-terminal residue" evidence="1">
    <location>
        <position position="1"/>
    </location>
</feature>